<protein>
    <submittedName>
        <fullName evidence="2">Uncharacterized protein</fullName>
    </submittedName>
</protein>
<organism evidence="2 3">
    <name type="scientific">Nannochloropsis gaditana</name>
    <dbReference type="NCBI Taxonomy" id="72520"/>
    <lineage>
        <taxon>Eukaryota</taxon>
        <taxon>Sar</taxon>
        <taxon>Stramenopiles</taxon>
        <taxon>Ochrophyta</taxon>
        <taxon>Eustigmatophyceae</taxon>
        <taxon>Eustigmatales</taxon>
        <taxon>Monodopsidaceae</taxon>
        <taxon>Nannochloropsis</taxon>
    </lineage>
</organism>
<reference evidence="2 3" key="1">
    <citation type="journal article" date="2014" name="Mol. Plant">
        <title>Chromosome Scale Genome Assembly and Transcriptome Profiling of Nannochloropsis gaditana in Nitrogen Depletion.</title>
        <authorList>
            <person name="Corteggiani Carpinelli E."/>
            <person name="Telatin A."/>
            <person name="Vitulo N."/>
            <person name="Forcato C."/>
            <person name="D'Angelo M."/>
            <person name="Schiavon R."/>
            <person name="Vezzi A."/>
            <person name="Giacometti G.M."/>
            <person name="Morosinotto T."/>
            <person name="Valle G."/>
        </authorList>
    </citation>
    <scope>NUCLEOTIDE SEQUENCE [LARGE SCALE GENOMIC DNA]</scope>
    <source>
        <strain evidence="2 3">B-31</strain>
    </source>
</reference>
<evidence type="ECO:0000313" key="2">
    <source>
        <dbReference type="EMBL" id="EWM20021.1"/>
    </source>
</evidence>
<keyword evidence="3" id="KW-1185">Reference proteome</keyword>
<feature type="region of interest" description="Disordered" evidence="1">
    <location>
        <begin position="87"/>
        <end position="117"/>
    </location>
</feature>
<name>W7TIE1_9STRA</name>
<proteinExistence type="predicted"/>
<evidence type="ECO:0000313" key="3">
    <source>
        <dbReference type="Proteomes" id="UP000019335"/>
    </source>
</evidence>
<comment type="caution">
    <text evidence="2">The sequence shown here is derived from an EMBL/GenBank/DDBJ whole genome shotgun (WGS) entry which is preliminary data.</text>
</comment>
<dbReference type="AlphaFoldDB" id="W7TIE1"/>
<dbReference type="EMBL" id="AZIL01003479">
    <property type="protein sequence ID" value="EWM20021.1"/>
    <property type="molecule type" value="Genomic_DNA"/>
</dbReference>
<gene>
    <name evidence="2" type="ORF">Naga_102278g1</name>
</gene>
<accession>W7TIE1</accession>
<sequence length="192" mass="20857">MHIYTIYTYRHICIYSRHLHPPISLPGRPPSTCFVHTRLQPRFSSLPSSPLTTHHLLRLLLHLLHQPSPHPFLPPFLPPALPCGLPAVLEPGGQRSGEQGPRHVSSGEPPPSLPPSLLLLLSPPLLPSLPFLPPSQPHPGGKLDGALPLPPFLLPPFLPPSPPWTLTDNANTKLSCVHACSRPTTRRGSGPS</sequence>
<dbReference type="Proteomes" id="UP000019335">
    <property type="component" value="Unassembled WGS sequence"/>
</dbReference>
<evidence type="ECO:0000256" key="1">
    <source>
        <dbReference type="SAM" id="MobiDB-lite"/>
    </source>
</evidence>